<keyword evidence="2" id="KW-1185">Reference proteome</keyword>
<accession>A0A285MEC1</accession>
<name>A0A285MEC1_9FLAO</name>
<proteinExistence type="predicted"/>
<organism evidence="1 2">
    <name type="scientific">Flagellimonas pacifica</name>
    <dbReference type="NCBI Taxonomy" id="1247520"/>
    <lineage>
        <taxon>Bacteria</taxon>
        <taxon>Pseudomonadati</taxon>
        <taxon>Bacteroidota</taxon>
        <taxon>Flavobacteriia</taxon>
        <taxon>Flavobacteriales</taxon>
        <taxon>Flavobacteriaceae</taxon>
        <taxon>Flagellimonas</taxon>
    </lineage>
</organism>
<dbReference type="Proteomes" id="UP000219048">
    <property type="component" value="Unassembled WGS sequence"/>
</dbReference>
<dbReference type="AlphaFoldDB" id="A0A285MEC1"/>
<gene>
    <name evidence="1" type="ORF">SAMN06265377_1127</name>
</gene>
<evidence type="ECO:0000313" key="1">
    <source>
        <dbReference type="EMBL" id="SNY95458.1"/>
    </source>
</evidence>
<evidence type="ECO:0000313" key="2">
    <source>
        <dbReference type="Proteomes" id="UP000219048"/>
    </source>
</evidence>
<dbReference type="EMBL" id="OBEH01000001">
    <property type="protein sequence ID" value="SNY95458.1"/>
    <property type="molecule type" value="Genomic_DNA"/>
</dbReference>
<sequence length="30" mass="3256">MALGNHLNNNVFNGIAGKLTDCIYASFLMI</sequence>
<protein>
    <submittedName>
        <fullName evidence="1">Uncharacterized protein</fullName>
    </submittedName>
</protein>
<reference evidence="2" key="1">
    <citation type="submission" date="2017-09" db="EMBL/GenBank/DDBJ databases">
        <authorList>
            <person name="Varghese N."/>
            <person name="Submissions S."/>
        </authorList>
    </citation>
    <scope>NUCLEOTIDE SEQUENCE [LARGE SCALE GENOMIC DNA]</scope>
    <source>
        <strain evidence="2">DSM 25885</strain>
    </source>
</reference>